<dbReference type="EMBL" id="JARQWQ010000148">
    <property type="protein sequence ID" value="KAK2548384.1"/>
    <property type="molecule type" value="Genomic_DNA"/>
</dbReference>
<name>A0AAD9PSP3_ACRCE</name>
<dbReference type="Proteomes" id="UP001249851">
    <property type="component" value="Unassembled WGS sequence"/>
</dbReference>
<gene>
    <name evidence="1" type="ORF">P5673_031452</name>
</gene>
<evidence type="ECO:0000313" key="2">
    <source>
        <dbReference type="Proteomes" id="UP001249851"/>
    </source>
</evidence>
<sequence length="71" mass="8095">MAAMTQLVKLFSRKRRAAEEGQHSLLTMNNEMSKRRFTEELSFETEVAQAAALSVILLSKKQRQARGLDEL</sequence>
<protein>
    <submittedName>
        <fullName evidence="1">Uncharacterized protein</fullName>
    </submittedName>
</protein>
<dbReference type="AlphaFoldDB" id="A0AAD9PSP3"/>
<accession>A0AAD9PSP3</accession>
<organism evidence="1 2">
    <name type="scientific">Acropora cervicornis</name>
    <name type="common">Staghorn coral</name>
    <dbReference type="NCBI Taxonomy" id="6130"/>
    <lineage>
        <taxon>Eukaryota</taxon>
        <taxon>Metazoa</taxon>
        <taxon>Cnidaria</taxon>
        <taxon>Anthozoa</taxon>
        <taxon>Hexacorallia</taxon>
        <taxon>Scleractinia</taxon>
        <taxon>Astrocoeniina</taxon>
        <taxon>Acroporidae</taxon>
        <taxon>Acropora</taxon>
    </lineage>
</organism>
<reference evidence="1" key="1">
    <citation type="journal article" date="2023" name="G3 (Bethesda)">
        <title>Whole genome assembly and annotation of the endangered Caribbean coral Acropora cervicornis.</title>
        <authorList>
            <person name="Selwyn J.D."/>
            <person name="Vollmer S.V."/>
        </authorList>
    </citation>
    <scope>NUCLEOTIDE SEQUENCE</scope>
    <source>
        <strain evidence="1">K2</strain>
    </source>
</reference>
<comment type="caution">
    <text evidence="1">The sequence shown here is derived from an EMBL/GenBank/DDBJ whole genome shotgun (WGS) entry which is preliminary data.</text>
</comment>
<proteinExistence type="predicted"/>
<reference evidence="1" key="2">
    <citation type="journal article" date="2023" name="Science">
        <title>Genomic signatures of disease resistance in endangered staghorn corals.</title>
        <authorList>
            <person name="Vollmer S.V."/>
            <person name="Selwyn J.D."/>
            <person name="Despard B.A."/>
            <person name="Roesel C.L."/>
        </authorList>
    </citation>
    <scope>NUCLEOTIDE SEQUENCE</scope>
    <source>
        <strain evidence="1">K2</strain>
    </source>
</reference>
<keyword evidence="2" id="KW-1185">Reference proteome</keyword>
<evidence type="ECO:0000313" key="1">
    <source>
        <dbReference type="EMBL" id="KAK2548384.1"/>
    </source>
</evidence>